<dbReference type="AlphaFoldDB" id="A0A1C7NIH4"/>
<reference evidence="2 3" key="1">
    <citation type="submission" date="2016-03" db="EMBL/GenBank/DDBJ databases">
        <title>Choanephora cucurbitarum.</title>
        <authorList>
            <person name="Min B."/>
            <person name="Park H."/>
            <person name="Park J.-H."/>
            <person name="Shin H.-D."/>
            <person name="Choi I.-G."/>
        </authorList>
    </citation>
    <scope>NUCLEOTIDE SEQUENCE [LARGE SCALE GENOMIC DNA]</scope>
    <source>
        <strain evidence="2 3">KUS-F28377</strain>
    </source>
</reference>
<evidence type="ECO:0000313" key="2">
    <source>
        <dbReference type="EMBL" id="OBZ88933.1"/>
    </source>
</evidence>
<feature type="compositionally biased region" description="Polar residues" evidence="1">
    <location>
        <begin position="200"/>
        <end position="217"/>
    </location>
</feature>
<protein>
    <submittedName>
        <fullName evidence="2">Uncharacterized protein</fullName>
    </submittedName>
</protein>
<evidence type="ECO:0000256" key="1">
    <source>
        <dbReference type="SAM" id="MobiDB-lite"/>
    </source>
</evidence>
<sequence>MTTPLKRKKRFLTTRTIPDEPITPPLTRKKRRQLNAPLVSLDTLNLTSPSSSPPPSARIGSNKRSLRAASEAIAKREKERQTSTTKMIKRKRKLHSQKVVLPASDDLTETGDVSYSAYLDNQPSLPVQTPVTQPTDPKPAIVVGIPTKRRKLITTPTVPSTVTSATTTTTTTIHNNILDLSQHSILPNSSYIGHLPSQKSLFSDQESSSNEEGSIGQSYPDEVQDHLSYQEEKVLFESTVSLKQQTEEATLFDTSLPMTQEKEAIVDSQEITLEPCLDTVDTLLENSDSMMQVDDEEEFSSTGPIFFDAINDFEDMAISEEQREKILGYEPSTPKEQPQQKEQKSTGFWSMFFRPFSSQ</sequence>
<feature type="compositionally biased region" description="Basic residues" evidence="1">
    <location>
        <begin position="1"/>
        <end position="12"/>
    </location>
</feature>
<proteinExistence type="predicted"/>
<feature type="region of interest" description="Disordered" evidence="1">
    <location>
        <begin position="328"/>
        <end position="348"/>
    </location>
</feature>
<name>A0A1C7NIH4_9FUNG</name>
<feature type="region of interest" description="Disordered" evidence="1">
    <location>
        <begin position="1"/>
        <end position="84"/>
    </location>
</feature>
<dbReference type="OrthoDB" id="2284034at2759"/>
<organism evidence="2 3">
    <name type="scientific">Choanephora cucurbitarum</name>
    <dbReference type="NCBI Taxonomy" id="101091"/>
    <lineage>
        <taxon>Eukaryota</taxon>
        <taxon>Fungi</taxon>
        <taxon>Fungi incertae sedis</taxon>
        <taxon>Mucoromycota</taxon>
        <taxon>Mucoromycotina</taxon>
        <taxon>Mucoromycetes</taxon>
        <taxon>Mucorales</taxon>
        <taxon>Mucorineae</taxon>
        <taxon>Choanephoraceae</taxon>
        <taxon>Choanephoroideae</taxon>
        <taxon>Choanephora</taxon>
    </lineage>
</organism>
<comment type="caution">
    <text evidence="2">The sequence shown here is derived from an EMBL/GenBank/DDBJ whole genome shotgun (WGS) entry which is preliminary data.</text>
</comment>
<gene>
    <name evidence="2" type="ORF">A0J61_03019</name>
</gene>
<accession>A0A1C7NIH4</accession>
<keyword evidence="3" id="KW-1185">Reference proteome</keyword>
<evidence type="ECO:0000313" key="3">
    <source>
        <dbReference type="Proteomes" id="UP000093000"/>
    </source>
</evidence>
<feature type="region of interest" description="Disordered" evidence="1">
    <location>
        <begin position="200"/>
        <end position="219"/>
    </location>
</feature>
<dbReference type="InParanoid" id="A0A1C7NIH4"/>
<dbReference type="EMBL" id="LUGH01000123">
    <property type="protein sequence ID" value="OBZ88933.1"/>
    <property type="molecule type" value="Genomic_DNA"/>
</dbReference>
<dbReference type="Proteomes" id="UP000093000">
    <property type="component" value="Unassembled WGS sequence"/>
</dbReference>